<feature type="transmembrane region" description="Helical" evidence="1">
    <location>
        <begin position="43"/>
        <end position="68"/>
    </location>
</feature>
<keyword evidence="1" id="KW-0472">Membrane</keyword>
<evidence type="ECO:0000313" key="3">
    <source>
        <dbReference type="Proteomes" id="UP000634136"/>
    </source>
</evidence>
<keyword evidence="1" id="KW-1133">Transmembrane helix</keyword>
<evidence type="ECO:0000313" key="2">
    <source>
        <dbReference type="EMBL" id="KAF7825207.1"/>
    </source>
</evidence>
<reference evidence="2" key="1">
    <citation type="submission" date="2020-09" db="EMBL/GenBank/DDBJ databases">
        <title>Genome-Enabled Discovery of Anthraquinone Biosynthesis in Senna tora.</title>
        <authorList>
            <person name="Kang S.-H."/>
            <person name="Pandey R.P."/>
            <person name="Lee C.-M."/>
            <person name="Sim J.-S."/>
            <person name="Jeong J.-T."/>
            <person name="Choi B.-S."/>
            <person name="Jung M."/>
            <person name="Ginzburg D."/>
            <person name="Zhao K."/>
            <person name="Won S.Y."/>
            <person name="Oh T.-J."/>
            <person name="Yu Y."/>
            <person name="Kim N.-H."/>
            <person name="Lee O.R."/>
            <person name="Lee T.-H."/>
            <person name="Bashyal P."/>
            <person name="Kim T.-S."/>
            <person name="Lee W.-H."/>
            <person name="Kawkins C."/>
            <person name="Kim C.-K."/>
            <person name="Kim J.S."/>
            <person name="Ahn B.O."/>
            <person name="Rhee S.Y."/>
            <person name="Sohng J.K."/>
        </authorList>
    </citation>
    <scope>NUCLEOTIDE SEQUENCE</scope>
    <source>
        <tissue evidence="2">Leaf</tissue>
    </source>
</reference>
<feature type="transmembrane region" description="Helical" evidence="1">
    <location>
        <begin position="109"/>
        <end position="128"/>
    </location>
</feature>
<dbReference type="EMBL" id="JAAIUW010000006">
    <property type="protein sequence ID" value="KAF7825207.1"/>
    <property type="molecule type" value="Genomic_DNA"/>
</dbReference>
<sequence length="183" mass="20726">MVNCGCDTLECLSAFIRPYDALTLCTSCPVTYRGWSRLVGGEILLVILPYMLLLIQELVSWTFLMNSWRLLSLSSPSPDFYQVFQGFFSYILGLLHPRSLAFDLLGRQVHFLPHAAVLVSVVAVNLFSGHICKGCHESWLYQSVLVPVRNCYESELPCLWLLCDELRRTQISPSANSDNTIIF</sequence>
<name>A0A834TPS7_9FABA</name>
<evidence type="ECO:0000256" key="1">
    <source>
        <dbReference type="SAM" id="Phobius"/>
    </source>
</evidence>
<dbReference type="Proteomes" id="UP000634136">
    <property type="component" value="Unassembled WGS sequence"/>
</dbReference>
<gene>
    <name evidence="2" type="ORF">G2W53_016371</name>
</gene>
<comment type="caution">
    <text evidence="2">The sequence shown here is derived from an EMBL/GenBank/DDBJ whole genome shotgun (WGS) entry which is preliminary data.</text>
</comment>
<dbReference type="AlphaFoldDB" id="A0A834TPS7"/>
<feature type="transmembrane region" description="Helical" evidence="1">
    <location>
        <begin position="80"/>
        <end position="97"/>
    </location>
</feature>
<keyword evidence="3" id="KW-1185">Reference proteome</keyword>
<protein>
    <submittedName>
        <fullName evidence="2">Uncharacterized protein</fullName>
    </submittedName>
</protein>
<organism evidence="2 3">
    <name type="scientific">Senna tora</name>
    <dbReference type="NCBI Taxonomy" id="362788"/>
    <lineage>
        <taxon>Eukaryota</taxon>
        <taxon>Viridiplantae</taxon>
        <taxon>Streptophyta</taxon>
        <taxon>Embryophyta</taxon>
        <taxon>Tracheophyta</taxon>
        <taxon>Spermatophyta</taxon>
        <taxon>Magnoliopsida</taxon>
        <taxon>eudicotyledons</taxon>
        <taxon>Gunneridae</taxon>
        <taxon>Pentapetalae</taxon>
        <taxon>rosids</taxon>
        <taxon>fabids</taxon>
        <taxon>Fabales</taxon>
        <taxon>Fabaceae</taxon>
        <taxon>Caesalpinioideae</taxon>
        <taxon>Cassia clade</taxon>
        <taxon>Senna</taxon>
    </lineage>
</organism>
<proteinExistence type="predicted"/>
<keyword evidence="1" id="KW-0812">Transmembrane</keyword>
<accession>A0A834TPS7</accession>